<accession>A0ACB9ARH4</accession>
<gene>
    <name evidence="1" type="ORF">L1987_70790</name>
</gene>
<keyword evidence="2" id="KW-1185">Reference proteome</keyword>
<proteinExistence type="predicted"/>
<evidence type="ECO:0000313" key="2">
    <source>
        <dbReference type="Proteomes" id="UP001056120"/>
    </source>
</evidence>
<reference evidence="1 2" key="2">
    <citation type="journal article" date="2022" name="Mol. Ecol. Resour.">
        <title>The genomes of chicory, endive, great burdock and yacon provide insights into Asteraceae paleo-polyploidization history and plant inulin production.</title>
        <authorList>
            <person name="Fan W."/>
            <person name="Wang S."/>
            <person name="Wang H."/>
            <person name="Wang A."/>
            <person name="Jiang F."/>
            <person name="Liu H."/>
            <person name="Zhao H."/>
            <person name="Xu D."/>
            <person name="Zhang Y."/>
        </authorList>
    </citation>
    <scope>NUCLEOTIDE SEQUENCE [LARGE SCALE GENOMIC DNA]</scope>
    <source>
        <strain evidence="2">cv. Yunnan</strain>
        <tissue evidence="1">Leaves</tissue>
    </source>
</reference>
<protein>
    <submittedName>
        <fullName evidence="1">Uncharacterized protein</fullName>
    </submittedName>
</protein>
<dbReference type="Proteomes" id="UP001056120">
    <property type="component" value="Linkage Group LG24"/>
</dbReference>
<name>A0ACB9ARH4_9ASTR</name>
<evidence type="ECO:0000313" key="1">
    <source>
        <dbReference type="EMBL" id="KAI3712239.1"/>
    </source>
</evidence>
<organism evidence="1 2">
    <name type="scientific">Smallanthus sonchifolius</name>
    <dbReference type="NCBI Taxonomy" id="185202"/>
    <lineage>
        <taxon>Eukaryota</taxon>
        <taxon>Viridiplantae</taxon>
        <taxon>Streptophyta</taxon>
        <taxon>Embryophyta</taxon>
        <taxon>Tracheophyta</taxon>
        <taxon>Spermatophyta</taxon>
        <taxon>Magnoliopsida</taxon>
        <taxon>eudicotyledons</taxon>
        <taxon>Gunneridae</taxon>
        <taxon>Pentapetalae</taxon>
        <taxon>asterids</taxon>
        <taxon>campanulids</taxon>
        <taxon>Asterales</taxon>
        <taxon>Asteraceae</taxon>
        <taxon>Asteroideae</taxon>
        <taxon>Heliantheae alliance</taxon>
        <taxon>Millerieae</taxon>
        <taxon>Smallanthus</taxon>
    </lineage>
</organism>
<sequence>MVSEFRVHLFPPTFSNSSTSTYLLHKPSSKTIIHLLLPYMELHVMPPSSAVDFTFDSSTSTSTSPYATAPSSPHSTIPFTWEHKPGIPKHNNFQQHDTDFAFVYPQRHSISAADDLFDSGKIKPLKPPPRLHTPNGSPKSSKSPKSRLKDALYPRNKPNEFDPFSEAFKQTSCEQTLTDGNPSPQGRQRTTKNNRHKSSQSLSPFRVSDIVNSRKNSSDQSPPAGLTTWYDKWNIKNLLLFRRASEGSVTTRKDSMYTMLNKDERFSFRSTGGLTAAEEMKTKSGLPFKLGMMGCLRFHQNAGNFMKQ</sequence>
<dbReference type="EMBL" id="CM042041">
    <property type="protein sequence ID" value="KAI3712239.1"/>
    <property type="molecule type" value="Genomic_DNA"/>
</dbReference>
<reference evidence="2" key="1">
    <citation type="journal article" date="2022" name="Mol. Ecol. Resour.">
        <title>The genomes of chicory, endive, great burdock and yacon provide insights into Asteraceae palaeo-polyploidization history and plant inulin production.</title>
        <authorList>
            <person name="Fan W."/>
            <person name="Wang S."/>
            <person name="Wang H."/>
            <person name="Wang A."/>
            <person name="Jiang F."/>
            <person name="Liu H."/>
            <person name="Zhao H."/>
            <person name="Xu D."/>
            <person name="Zhang Y."/>
        </authorList>
    </citation>
    <scope>NUCLEOTIDE SEQUENCE [LARGE SCALE GENOMIC DNA]</scope>
    <source>
        <strain evidence="2">cv. Yunnan</strain>
    </source>
</reference>
<comment type="caution">
    <text evidence="1">The sequence shown here is derived from an EMBL/GenBank/DDBJ whole genome shotgun (WGS) entry which is preliminary data.</text>
</comment>